<organism evidence="1 2">
    <name type="scientific">Trichomonascus ciferrii</name>
    <dbReference type="NCBI Taxonomy" id="44093"/>
    <lineage>
        <taxon>Eukaryota</taxon>
        <taxon>Fungi</taxon>
        <taxon>Dikarya</taxon>
        <taxon>Ascomycota</taxon>
        <taxon>Saccharomycotina</taxon>
        <taxon>Dipodascomycetes</taxon>
        <taxon>Dipodascales</taxon>
        <taxon>Trichomonascaceae</taxon>
        <taxon>Trichomonascus</taxon>
        <taxon>Trichomonascus ciferrii complex</taxon>
    </lineage>
</organism>
<sequence>MMPTAAMKRAREEDIETMDMRELSEMSCMITTSKQRVKKQSLLPASPELQWSYGERDVGKSQGRPFSADMKVRVVLCSSLEQIYAITNDKKPHECPTAVLHFDTLNKPELLSTQRRKLSDPSSDRLGRTVVGDSLVYDYRNVTQAIYDHFGIEVFSYVQVVRVSSEQDPGNRHLVRNQKVLKLNVIPRPIDRFHNTKYLKADVCYPRYKAMMTLYIVPYMAPREQRYYTTQLLMDQEERMMGLSEDVDYFGPAALGLPVIPMAQRIKIAEAIRLQQVRDETYSPWYLRDQILQILQEQYWSKRQYNGNETAAISVLVSNITREESRSPPRPLTPPSPPPFKRISIDSLLNI</sequence>
<gene>
    <name evidence="1" type="ORF">TRICI_003649</name>
</gene>
<name>A0A642V3C7_9ASCO</name>
<evidence type="ECO:0000313" key="2">
    <source>
        <dbReference type="Proteomes" id="UP000761534"/>
    </source>
</evidence>
<comment type="caution">
    <text evidence="1">The sequence shown here is derived from an EMBL/GenBank/DDBJ whole genome shotgun (WGS) entry which is preliminary data.</text>
</comment>
<evidence type="ECO:0000313" key="1">
    <source>
        <dbReference type="EMBL" id="KAA8911963.1"/>
    </source>
</evidence>
<protein>
    <submittedName>
        <fullName evidence="1">Uncharacterized protein</fullName>
    </submittedName>
</protein>
<proteinExistence type="predicted"/>
<accession>A0A642V3C7</accession>
<keyword evidence="2" id="KW-1185">Reference proteome</keyword>
<dbReference type="EMBL" id="SWFS01000267">
    <property type="protein sequence ID" value="KAA8911963.1"/>
    <property type="molecule type" value="Genomic_DNA"/>
</dbReference>
<reference evidence="1" key="1">
    <citation type="journal article" date="2019" name="G3 (Bethesda)">
        <title>Genome Assemblies of Two Rare Opportunistic Yeast Pathogens: Diutina rugosa (syn. Candida rugosa) and Trichomonascus ciferrii (syn. Candida ciferrii).</title>
        <authorList>
            <person name="Mixao V."/>
            <person name="Saus E."/>
            <person name="Hansen A.P."/>
            <person name="Lass-Florl C."/>
            <person name="Gabaldon T."/>
        </authorList>
    </citation>
    <scope>NUCLEOTIDE SEQUENCE</scope>
    <source>
        <strain evidence="1">CBS 4856</strain>
    </source>
</reference>
<dbReference type="VEuPathDB" id="FungiDB:TRICI_003649"/>
<dbReference type="Proteomes" id="UP000761534">
    <property type="component" value="Unassembled WGS sequence"/>
</dbReference>
<dbReference type="OrthoDB" id="3980854at2759"/>
<dbReference type="AlphaFoldDB" id="A0A642V3C7"/>